<dbReference type="EMBL" id="AP018227">
    <property type="protein sequence ID" value="BAY84795.1"/>
    <property type="molecule type" value="Genomic_DNA"/>
</dbReference>
<dbReference type="GO" id="GO:0005737">
    <property type="term" value="C:cytoplasm"/>
    <property type="evidence" value="ECO:0007669"/>
    <property type="project" value="TreeGrafter"/>
</dbReference>
<dbReference type="InterPro" id="IPR016181">
    <property type="entry name" value="Acyl_CoA_acyltransferase"/>
</dbReference>
<proteinExistence type="inferred from homology"/>
<keyword evidence="2" id="KW-0012">Acyltransferase</keyword>
<dbReference type="PROSITE" id="PS51186">
    <property type="entry name" value="GNAT"/>
    <property type="match status" value="1"/>
</dbReference>
<evidence type="ECO:0000259" key="4">
    <source>
        <dbReference type="PROSITE" id="PS51186"/>
    </source>
</evidence>
<dbReference type="Pfam" id="PF13302">
    <property type="entry name" value="Acetyltransf_3"/>
    <property type="match status" value="1"/>
</dbReference>
<dbReference type="Proteomes" id="UP000218418">
    <property type="component" value="Chromosome"/>
</dbReference>
<evidence type="ECO:0000313" key="6">
    <source>
        <dbReference type="Proteomes" id="UP000218418"/>
    </source>
</evidence>
<dbReference type="PANTHER" id="PTHR43792">
    <property type="entry name" value="GNAT FAMILY, PUTATIVE (AFU_ORTHOLOGUE AFUA_3G00765)-RELATED-RELATED"/>
    <property type="match status" value="1"/>
</dbReference>
<dbReference type="OrthoDB" id="9795206at2"/>
<evidence type="ECO:0000256" key="3">
    <source>
        <dbReference type="ARBA" id="ARBA00038502"/>
    </source>
</evidence>
<evidence type="ECO:0000256" key="2">
    <source>
        <dbReference type="ARBA" id="ARBA00023315"/>
    </source>
</evidence>
<protein>
    <submittedName>
        <fullName evidence="5">GCN5-related N-acetyltransferase</fullName>
    </submittedName>
</protein>
<keyword evidence="6" id="KW-1185">Reference proteome</keyword>
<dbReference type="SUPFAM" id="SSF55729">
    <property type="entry name" value="Acyl-CoA N-acyltransferases (Nat)"/>
    <property type="match status" value="1"/>
</dbReference>
<dbReference type="NCBIfam" id="NF008072">
    <property type="entry name" value="PRK10809.1"/>
    <property type="match status" value="1"/>
</dbReference>
<accession>A0A1Z4LU74</accession>
<keyword evidence="1 5" id="KW-0808">Transferase</keyword>
<dbReference type="GO" id="GO:0008999">
    <property type="term" value="F:protein-N-terminal-alanine acetyltransferase activity"/>
    <property type="evidence" value="ECO:0007669"/>
    <property type="project" value="TreeGrafter"/>
</dbReference>
<comment type="similarity">
    <text evidence="3">Belongs to the acetyltransferase family. RimJ subfamily.</text>
</comment>
<sequence length="185" mass="21705">MQLQQPFIVTQRLLLRLATQEDITNILKYYTDNKAYLTPFYPVWSESFFTEKYWQSEVEVALQEFIQGQSLRLLIFSQNESTIIGIINYRNFIRGVAQFCTVGYSLAEKEQGNGYMTEALQASIDYVFEELKMHRIMANYMPHNQSSGNLLKKLGFVVEGYARDYLLINNQWQDHVLTSLINSQW</sequence>
<organism evidence="5 6">
    <name type="scientific">Calothrix parasitica NIES-267</name>
    <dbReference type="NCBI Taxonomy" id="1973488"/>
    <lineage>
        <taxon>Bacteria</taxon>
        <taxon>Bacillati</taxon>
        <taxon>Cyanobacteriota</taxon>
        <taxon>Cyanophyceae</taxon>
        <taxon>Nostocales</taxon>
        <taxon>Calotrichaceae</taxon>
        <taxon>Calothrix</taxon>
    </lineage>
</organism>
<name>A0A1Z4LU74_9CYAN</name>
<dbReference type="AlphaFoldDB" id="A0A1Z4LU74"/>
<evidence type="ECO:0000256" key="1">
    <source>
        <dbReference type="ARBA" id="ARBA00022679"/>
    </source>
</evidence>
<reference evidence="5 6" key="1">
    <citation type="submission" date="2017-06" db="EMBL/GenBank/DDBJ databases">
        <title>Genome sequencing of cyanobaciteial culture collection at National Institute for Environmental Studies (NIES).</title>
        <authorList>
            <person name="Hirose Y."/>
            <person name="Shimura Y."/>
            <person name="Fujisawa T."/>
            <person name="Nakamura Y."/>
            <person name="Kawachi M."/>
        </authorList>
    </citation>
    <scope>NUCLEOTIDE SEQUENCE [LARGE SCALE GENOMIC DNA]</scope>
    <source>
        <strain evidence="5 6">NIES-267</strain>
    </source>
</reference>
<gene>
    <name evidence="5" type="ORF">NIES267_42920</name>
</gene>
<dbReference type="Gene3D" id="3.40.630.30">
    <property type="match status" value="1"/>
</dbReference>
<dbReference type="InterPro" id="IPR051531">
    <property type="entry name" value="N-acetyltransferase"/>
</dbReference>
<dbReference type="InterPro" id="IPR000182">
    <property type="entry name" value="GNAT_dom"/>
</dbReference>
<dbReference type="PANTHER" id="PTHR43792:SF8">
    <property type="entry name" value="[RIBOSOMAL PROTEIN US5]-ALANINE N-ACETYLTRANSFERASE"/>
    <property type="match status" value="1"/>
</dbReference>
<dbReference type="FunFam" id="3.40.630.30:FF:000005">
    <property type="entry name" value="Ribosomal protein alanine acetyltransferase"/>
    <property type="match status" value="1"/>
</dbReference>
<evidence type="ECO:0000313" key="5">
    <source>
        <dbReference type="EMBL" id="BAY84795.1"/>
    </source>
</evidence>
<feature type="domain" description="N-acetyltransferase" evidence="4">
    <location>
        <begin position="13"/>
        <end position="183"/>
    </location>
</feature>